<dbReference type="InterPro" id="IPR038588">
    <property type="entry name" value="XS_domain_sf"/>
</dbReference>
<evidence type="ECO:0000256" key="2">
    <source>
        <dbReference type="ARBA" id="ARBA00023158"/>
    </source>
</evidence>
<dbReference type="InterPro" id="IPR005380">
    <property type="entry name" value="XS_domain"/>
</dbReference>
<evidence type="ECO:0000313" key="8">
    <source>
        <dbReference type="EMBL" id="GFP82329.1"/>
    </source>
</evidence>
<evidence type="ECO:0000259" key="7">
    <source>
        <dbReference type="Pfam" id="PF03470"/>
    </source>
</evidence>
<organism evidence="8 9">
    <name type="scientific">Phtheirospermum japonicum</name>
    <dbReference type="NCBI Taxonomy" id="374723"/>
    <lineage>
        <taxon>Eukaryota</taxon>
        <taxon>Viridiplantae</taxon>
        <taxon>Streptophyta</taxon>
        <taxon>Embryophyta</taxon>
        <taxon>Tracheophyta</taxon>
        <taxon>Spermatophyta</taxon>
        <taxon>Magnoliopsida</taxon>
        <taxon>eudicotyledons</taxon>
        <taxon>Gunneridae</taxon>
        <taxon>Pentapetalae</taxon>
        <taxon>asterids</taxon>
        <taxon>lamiids</taxon>
        <taxon>Lamiales</taxon>
        <taxon>Orobanchaceae</taxon>
        <taxon>Orobanchaceae incertae sedis</taxon>
        <taxon>Phtheirospermum</taxon>
    </lineage>
</organism>
<feature type="domain" description="Zinc finger-XS" evidence="7">
    <location>
        <begin position="42"/>
        <end position="83"/>
    </location>
</feature>
<feature type="coiled-coil region" evidence="3">
    <location>
        <begin position="535"/>
        <end position="590"/>
    </location>
</feature>
<protein>
    <submittedName>
        <fullName evidence="8">Factor of DNA methylation 4</fullName>
    </submittedName>
</protein>
<feature type="domain" description="Factor of DNA methylation 1-5/IDN2" evidence="6">
    <location>
        <begin position="605"/>
        <end position="734"/>
    </location>
</feature>
<dbReference type="GO" id="GO:0080188">
    <property type="term" value="P:gene silencing by siRNA-directed DNA methylation"/>
    <property type="evidence" value="ECO:0007669"/>
    <property type="project" value="InterPro"/>
</dbReference>
<reference evidence="8" key="1">
    <citation type="submission" date="2020-07" db="EMBL/GenBank/DDBJ databases">
        <title>Ethylene signaling mediates host invasion by parasitic plants.</title>
        <authorList>
            <person name="Yoshida S."/>
        </authorList>
    </citation>
    <scope>NUCLEOTIDE SEQUENCE</scope>
    <source>
        <strain evidence="8">Okayama</strain>
    </source>
</reference>
<dbReference type="Proteomes" id="UP000653305">
    <property type="component" value="Unassembled WGS sequence"/>
</dbReference>
<dbReference type="PANTHER" id="PTHR21596:SF23">
    <property type="entry name" value="FACTOR OF DNA METHYLATION 4"/>
    <property type="match status" value="1"/>
</dbReference>
<evidence type="ECO:0000256" key="3">
    <source>
        <dbReference type="SAM" id="Coils"/>
    </source>
</evidence>
<keyword evidence="2" id="KW-0943">RNA-mediated gene silencing</keyword>
<dbReference type="OrthoDB" id="1892195at2759"/>
<keyword evidence="1 3" id="KW-0175">Coiled coil</keyword>
<keyword evidence="9" id="KW-1185">Reference proteome</keyword>
<dbReference type="Pfam" id="PF03468">
    <property type="entry name" value="XS"/>
    <property type="match status" value="1"/>
</dbReference>
<dbReference type="AlphaFoldDB" id="A0A830BAS6"/>
<dbReference type="EMBL" id="BMAC01000041">
    <property type="protein sequence ID" value="GFP82329.1"/>
    <property type="molecule type" value="Genomic_DNA"/>
</dbReference>
<feature type="compositionally biased region" description="Basic and acidic residues" evidence="4">
    <location>
        <begin position="101"/>
        <end position="115"/>
    </location>
</feature>
<dbReference type="Gene3D" id="3.30.70.2890">
    <property type="entry name" value="XS domain"/>
    <property type="match status" value="1"/>
</dbReference>
<dbReference type="Pfam" id="PF03469">
    <property type="entry name" value="XH"/>
    <property type="match status" value="1"/>
</dbReference>
<evidence type="ECO:0000313" key="9">
    <source>
        <dbReference type="Proteomes" id="UP000653305"/>
    </source>
</evidence>
<name>A0A830BAS6_9LAMI</name>
<sequence length="738" mass="85517">MSRKRGRTDSRYSELEYLEYEYYNDLRDGKVRIDRVGKYLLCPYCQDYERKEYELFELQRHASRIARVSKSASFSERARHLGLLKYLDWYEHRKGKSSRRNNPERSESYQDDKGRKSVTTAVKTNLPQGGTTGDDALIHTAAGVTEPGEIVTEQCEMATKNGKIAAEVEGLNFKPGEITETRHSGVIAKVTPTKPLGGILEQDLQSQSRGAVKRSNKGDDEPPIVWPWMAVIANIPVVKKDGRYAGESGRKLREDLVASGYNPIKVHPLWNFQGHSGYAIAEFNKDWQGFENAMAFEKAFEMDQRGKRDWYARRNKGDELYGWLAREDDYKGRGLVGKHLQKNGDLKTLSDIQTEGKRKDTSLMCNLTNQLESKKKECEEIKTNISKTEVFMGNIMAQKEKMIEHYNEEMKKMQDSASAQLRKISEAHKRSKVGLEARREKLKLREKELKQRQALNESEKRELHNQKKLVEKNEMAITEQKKADEKMLKLADEQKREKELLHKKIIELEGKLDQKQALELHIQRMRGAVEVMKHMTTGEEEDMELKKKLESIEEELKENVEELDGLENLNQALVVKERKTNDEVQEARKELIKVFYNSRANICVKGMGELDVRPFAKAAEMKYAGEDWKAKAVELCSLWEHYLRDPSWHPYKVVMVGGAHKEILDENDEKLKELKTELGDEVYEVVTTALNEMNEYNPSGRYPVKELWNSNEKRKASLKDGIEHLLKQWKSLKKPKRR</sequence>
<gene>
    <name evidence="8" type="ORF">PHJA_000376100</name>
</gene>
<dbReference type="CDD" id="cd12266">
    <property type="entry name" value="RRM_like_XS"/>
    <property type="match status" value="1"/>
</dbReference>
<dbReference type="PANTHER" id="PTHR21596">
    <property type="entry name" value="RIBONUCLEASE P SUBUNIT P38"/>
    <property type="match status" value="1"/>
</dbReference>
<proteinExistence type="predicted"/>
<dbReference type="InterPro" id="IPR005381">
    <property type="entry name" value="Znf-XS_domain"/>
</dbReference>
<dbReference type="InterPro" id="IPR005379">
    <property type="entry name" value="FDM1-5/IDN2_XH"/>
</dbReference>
<evidence type="ECO:0000259" key="6">
    <source>
        <dbReference type="Pfam" id="PF03469"/>
    </source>
</evidence>
<dbReference type="InterPro" id="IPR045177">
    <property type="entry name" value="FDM1-5/IDN2"/>
</dbReference>
<comment type="caution">
    <text evidence="8">The sequence shown here is derived from an EMBL/GenBank/DDBJ whole genome shotgun (WGS) entry which is preliminary data.</text>
</comment>
<feature type="domain" description="XS" evidence="5">
    <location>
        <begin position="224"/>
        <end position="331"/>
    </location>
</feature>
<feature type="coiled-coil region" evidence="3">
    <location>
        <begin position="396"/>
        <end position="452"/>
    </location>
</feature>
<accession>A0A830BAS6</accession>
<evidence type="ECO:0000256" key="4">
    <source>
        <dbReference type="SAM" id="MobiDB-lite"/>
    </source>
</evidence>
<evidence type="ECO:0000256" key="1">
    <source>
        <dbReference type="ARBA" id="ARBA00023054"/>
    </source>
</evidence>
<evidence type="ECO:0000259" key="5">
    <source>
        <dbReference type="Pfam" id="PF03468"/>
    </source>
</evidence>
<feature type="region of interest" description="Disordered" evidence="4">
    <location>
        <begin position="95"/>
        <end position="118"/>
    </location>
</feature>
<dbReference type="Pfam" id="PF03470">
    <property type="entry name" value="zf-XS"/>
    <property type="match status" value="1"/>
</dbReference>